<reference evidence="1" key="1">
    <citation type="journal article" date="2021" name="PeerJ">
        <title>Extensive microbial diversity within the chicken gut microbiome revealed by metagenomics and culture.</title>
        <authorList>
            <person name="Gilroy R."/>
            <person name="Ravi A."/>
            <person name="Getino M."/>
            <person name="Pursley I."/>
            <person name="Horton D.L."/>
            <person name="Alikhan N.F."/>
            <person name="Baker D."/>
            <person name="Gharbi K."/>
            <person name="Hall N."/>
            <person name="Watson M."/>
            <person name="Adriaenssens E.M."/>
            <person name="Foster-Nyarko E."/>
            <person name="Jarju S."/>
            <person name="Secka A."/>
            <person name="Antonio M."/>
            <person name="Oren A."/>
            <person name="Chaudhuri R.R."/>
            <person name="La Ragione R."/>
            <person name="Hildebrand F."/>
            <person name="Pallen M.J."/>
        </authorList>
    </citation>
    <scope>NUCLEOTIDE SEQUENCE</scope>
    <source>
        <strain evidence="1">CHK179-28034</strain>
    </source>
</reference>
<sequence>MDQELLVRQIMQEVLKNMQGSAAACECEGKVTVEDYPIGEKRPELIKSASGKSLDELTLQGVIDGTLDAKDFRITKETLELQAQVAESAGRGFFAVNLRRAGELIPVPDARLLEIYNALRPYRSTKAELYAIGDELINQYGATVCGNFVKEAADIYEKRGRLKK</sequence>
<dbReference type="Pfam" id="PF02287">
    <property type="entry name" value="Dehydratase_SU"/>
    <property type="match status" value="1"/>
</dbReference>
<dbReference type="PIRSF" id="PIRSF018505">
    <property type="entry name" value="Prpndl_dhdrts_sm"/>
    <property type="match status" value="1"/>
</dbReference>
<organism evidence="1 2">
    <name type="scientific">Candidatus Anaerobutyricum stercoris</name>
    <dbReference type="NCBI Taxonomy" id="2838457"/>
    <lineage>
        <taxon>Bacteria</taxon>
        <taxon>Bacillati</taxon>
        <taxon>Bacillota</taxon>
        <taxon>Clostridia</taxon>
        <taxon>Lachnospirales</taxon>
        <taxon>Lachnospiraceae</taxon>
        <taxon>Anaerobutyricum</taxon>
    </lineage>
</organism>
<reference evidence="1" key="2">
    <citation type="submission" date="2021-04" db="EMBL/GenBank/DDBJ databases">
        <authorList>
            <person name="Gilroy R."/>
        </authorList>
    </citation>
    <scope>NUCLEOTIDE SEQUENCE</scope>
    <source>
        <strain evidence="1">CHK179-28034</strain>
    </source>
</reference>
<dbReference type="NCBIfam" id="NF011972">
    <property type="entry name" value="PRK15443.1-3"/>
    <property type="match status" value="1"/>
</dbReference>
<name>A0A9D2ELE5_9FIRM</name>
<dbReference type="Gene3D" id="1.10.1510.20">
    <property type="entry name" value="Propanediol/glycerol dehydratase, small subunit"/>
    <property type="match status" value="1"/>
</dbReference>
<accession>A0A9D2ELE5</accession>
<dbReference type="InterPro" id="IPR036091">
    <property type="entry name" value="Prodiol/glycerol_DeHase__sf_su"/>
</dbReference>
<dbReference type="AlphaFoldDB" id="A0A9D2ELE5"/>
<dbReference type="SUPFAM" id="SSF47148">
    <property type="entry name" value="Diol dehydratase, gamma subunit"/>
    <property type="match status" value="1"/>
</dbReference>
<dbReference type="EMBL" id="DXBR01000056">
    <property type="protein sequence ID" value="HIZ39535.1"/>
    <property type="molecule type" value="Genomic_DNA"/>
</dbReference>
<dbReference type="Proteomes" id="UP000824049">
    <property type="component" value="Unassembled WGS sequence"/>
</dbReference>
<evidence type="ECO:0000313" key="1">
    <source>
        <dbReference type="EMBL" id="HIZ39535.1"/>
    </source>
</evidence>
<evidence type="ECO:0000313" key="2">
    <source>
        <dbReference type="Proteomes" id="UP000824049"/>
    </source>
</evidence>
<dbReference type="InterPro" id="IPR003207">
    <property type="entry name" value="Ppandiol/glycerol_DeHydtase_su"/>
</dbReference>
<comment type="caution">
    <text evidence="1">The sequence shown here is derived from an EMBL/GenBank/DDBJ whole genome shotgun (WGS) entry which is preliminary data.</text>
</comment>
<proteinExistence type="predicted"/>
<protein>
    <submittedName>
        <fullName evidence="1">Diol dehydratase small subunit</fullName>
    </submittedName>
</protein>
<gene>
    <name evidence="1" type="ORF">H9968_06370</name>
</gene>